<evidence type="ECO:0000313" key="2">
    <source>
        <dbReference type="Proteomes" id="UP001143509"/>
    </source>
</evidence>
<name>A0ABQ5T791_9CAUL</name>
<organism evidence="1 2">
    <name type="scientific">Brevundimonas intermedia</name>
    <dbReference type="NCBI Taxonomy" id="74315"/>
    <lineage>
        <taxon>Bacteria</taxon>
        <taxon>Pseudomonadati</taxon>
        <taxon>Pseudomonadota</taxon>
        <taxon>Alphaproteobacteria</taxon>
        <taxon>Caulobacterales</taxon>
        <taxon>Caulobacteraceae</taxon>
        <taxon>Brevundimonas</taxon>
    </lineage>
</organism>
<sequence>MWIWTRGSFPWGWAVSSKKIDIGNAFEMEAPPVRRRGFRPFVEALDKSRVAP</sequence>
<dbReference type="Proteomes" id="UP001143509">
    <property type="component" value="Unassembled WGS sequence"/>
</dbReference>
<reference evidence="1" key="1">
    <citation type="journal article" date="2014" name="Int. J. Syst. Evol. Microbiol.">
        <title>Complete genome of a new Firmicutes species belonging to the dominant human colonic microbiota ('Ruminococcus bicirculans') reveals two chromosomes and a selective capacity to utilize plant glucans.</title>
        <authorList>
            <consortium name="NISC Comparative Sequencing Program"/>
            <person name="Wegmann U."/>
            <person name="Louis P."/>
            <person name="Goesmann A."/>
            <person name="Henrissat B."/>
            <person name="Duncan S.H."/>
            <person name="Flint H.J."/>
        </authorList>
    </citation>
    <scope>NUCLEOTIDE SEQUENCE</scope>
    <source>
        <strain evidence="1">VKM B-1499</strain>
    </source>
</reference>
<evidence type="ECO:0000313" key="1">
    <source>
        <dbReference type="EMBL" id="GLK48640.1"/>
    </source>
</evidence>
<keyword evidence="2" id="KW-1185">Reference proteome</keyword>
<accession>A0ABQ5T791</accession>
<gene>
    <name evidence="1" type="ORF">GCM10017620_16130</name>
</gene>
<reference evidence="1" key="2">
    <citation type="submission" date="2023-01" db="EMBL/GenBank/DDBJ databases">
        <authorList>
            <person name="Sun Q."/>
            <person name="Evtushenko L."/>
        </authorList>
    </citation>
    <scope>NUCLEOTIDE SEQUENCE</scope>
    <source>
        <strain evidence="1">VKM B-1499</strain>
    </source>
</reference>
<protein>
    <submittedName>
        <fullName evidence="1">Uncharacterized protein</fullName>
    </submittedName>
</protein>
<proteinExistence type="predicted"/>
<dbReference type="EMBL" id="BSFD01000003">
    <property type="protein sequence ID" value="GLK48640.1"/>
    <property type="molecule type" value="Genomic_DNA"/>
</dbReference>
<comment type="caution">
    <text evidence="1">The sequence shown here is derived from an EMBL/GenBank/DDBJ whole genome shotgun (WGS) entry which is preliminary data.</text>
</comment>